<keyword evidence="2" id="KW-1185">Reference proteome</keyword>
<comment type="caution">
    <text evidence="1">The sequence shown here is derived from an EMBL/GenBank/DDBJ whole genome shotgun (WGS) entry which is preliminary data.</text>
</comment>
<dbReference type="EMBL" id="VLKY01000002">
    <property type="protein sequence ID" value="TWI57455.1"/>
    <property type="molecule type" value="Genomic_DNA"/>
</dbReference>
<organism evidence="1 2">
    <name type="scientific">Pseudomonas duriflava</name>
    <dbReference type="NCBI Taxonomy" id="459528"/>
    <lineage>
        <taxon>Bacteria</taxon>
        <taxon>Pseudomonadati</taxon>
        <taxon>Pseudomonadota</taxon>
        <taxon>Gammaproteobacteria</taxon>
        <taxon>Pseudomonadales</taxon>
        <taxon>Pseudomonadaceae</taxon>
        <taxon>Pseudomonas</taxon>
    </lineage>
</organism>
<sequence>MFRLGRPLESTMLPSNGYRPDCSGNGTLIGEIQKSLFQPSAAADLSRMKQSGILQKLPRAFQLLFSSRK</sequence>
<dbReference type="AlphaFoldDB" id="A0A562QL64"/>
<dbReference type="Proteomes" id="UP000316905">
    <property type="component" value="Unassembled WGS sequence"/>
</dbReference>
<proteinExistence type="predicted"/>
<gene>
    <name evidence="1" type="ORF">IQ22_00671</name>
</gene>
<reference evidence="1 2" key="1">
    <citation type="journal article" date="2015" name="Stand. Genomic Sci.">
        <title>Genomic Encyclopedia of Bacterial and Archaeal Type Strains, Phase III: the genomes of soil and plant-associated and newly described type strains.</title>
        <authorList>
            <person name="Whitman W.B."/>
            <person name="Woyke T."/>
            <person name="Klenk H.P."/>
            <person name="Zhou Y."/>
            <person name="Lilburn T.G."/>
            <person name="Beck B.J."/>
            <person name="De Vos P."/>
            <person name="Vandamme P."/>
            <person name="Eisen J.A."/>
            <person name="Garrity G."/>
            <person name="Hugenholtz P."/>
            <person name="Kyrpides N.C."/>
        </authorList>
    </citation>
    <scope>NUCLEOTIDE SEQUENCE [LARGE SCALE GENOMIC DNA]</scope>
    <source>
        <strain evidence="1 2">CGMCC 1.6858</strain>
    </source>
</reference>
<evidence type="ECO:0000313" key="1">
    <source>
        <dbReference type="EMBL" id="TWI57455.1"/>
    </source>
</evidence>
<name>A0A562QL64_9PSED</name>
<accession>A0A562QL64</accession>
<evidence type="ECO:0000313" key="2">
    <source>
        <dbReference type="Proteomes" id="UP000316905"/>
    </source>
</evidence>
<protein>
    <submittedName>
        <fullName evidence="1">Uncharacterized protein</fullName>
    </submittedName>
</protein>